<accession>A0A848FIV7</accession>
<dbReference type="Proteomes" id="UP000574067">
    <property type="component" value="Unassembled WGS sequence"/>
</dbReference>
<gene>
    <name evidence="1" type="ORF">HHL10_24710</name>
</gene>
<dbReference type="AlphaFoldDB" id="A0A848FIV7"/>
<proteinExistence type="predicted"/>
<dbReference type="EMBL" id="JABBFW010000028">
    <property type="protein sequence ID" value="NML18173.1"/>
    <property type="molecule type" value="Genomic_DNA"/>
</dbReference>
<keyword evidence="2" id="KW-1185">Reference proteome</keyword>
<organism evidence="1 2">
    <name type="scientific">Azohydromonas caseinilytica</name>
    <dbReference type="NCBI Taxonomy" id="2728836"/>
    <lineage>
        <taxon>Bacteria</taxon>
        <taxon>Pseudomonadati</taxon>
        <taxon>Pseudomonadota</taxon>
        <taxon>Betaproteobacteria</taxon>
        <taxon>Burkholderiales</taxon>
        <taxon>Sphaerotilaceae</taxon>
        <taxon>Azohydromonas</taxon>
    </lineage>
</organism>
<dbReference type="RefSeq" id="WP_169163071.1">
    <property type="nucleotide sequence ID" value="NZ_JABBFW010000028.1"/>
</dbReference>
<reference evidence="1 2" key="1">
    <citation type="submission" date="2020-04" db="EMBL/GenBank/DDBJ databases">
        <title>Azohydromonas sp. isolated from soil.</title>
        <authorList>
            <person name="Dahal R.H."/>
        </authorList>
    </citation>
    <scope>NUCLEOTIDE SEQUENCE [LARGE SCALE GENOMIC DNA]</scope>
    <source>
        <strain evidence="1 2">G-1-1-14</strain>
    </source>
</reference>
<evidence type="ECO:0000313" key="2">
    <source>
        <dbReference type="Proteomes" id="UP000574067"/>
    </source>
</evidence>
<name>A0A848FIV7_9BURK</name>
<evidence type="ECO:0000313" key="1">
    <source>
        <dbReference type="EMBL" id="NML18173.1"/>
    </source>
</evidence>
<protein>
    <submittedName>
        <fullName evidence="1">Uncharacterized protein</fullName>
    </submittedName>
</protein>
<sequence>MAPADLVVGNHGRTLGMSQTTQRYVDVFWELIHEILNAVLFVLIGMEVILIPFGPGMWSAVVVALAVTLLARAQTVGLPVGLAPGWFKLPRGTGRG</sequence>
<comment type="caution">
    <text evidence="1">The sequence shown here is derived from an EMBL/GenBank/DDBJ whole genome shotgun (WGS) entry which is preliminary data.</text>
</comment>